<feature type="compositionally biased region" description="Basic and acidic residues" evidence="1">
    <location>
        <begin position="305"/>
        <end position="314"/>
    </location>
</feature>
<feature type="compositionally biased region" description="Basic and acidic residues" evidence="1">
    <location>
        <begin position="225"/>
        <end position="246"/>
    </location>
</feature>
<feature type="compositionally biased region" description="Low complexity" evidence="1">
    <location>
        <begin position="291"/>
        <end position="304"/>
    </location>
</feature>
<dbReference type="RefSeq" id="WP_318100337.1">
    <property type="nucleotide sequence ID" value="NZ_CP137573.1"/>
</dbReference>
<evidence type="ECO:0000313" key="2">
    <source>
        <dbReference type="EMBL" id="WOX20112.1"/>
    </source>
</evidence>
<accession>A0ABZ0LKR3</accession>
<evidence type="ECO:0000256" key="1">
    <source>
        <dbReference type="SAM" id="MobiDB-lite"/>
    </source>
</evidence>
<keyword evidence="3" id="KW-1185">Reference proteome</keyword>
<dbReference type="EMBL" id="CP137573">
    <property type="protein sequence ID" value="WOX20112.1"/>
    <property type="molecule type" value="Genomic_DNA"/>
</dbReference>
<organism evidence="2 3">
    <name type="scientific">Streptomyces solicathayae</name>
    <dbReference type="NCBI Taxonomy" id="3081768"/>
    <lineage>
        <taxon>Bacteria</taxon>
        <taxon>Bacillati</taxon>
        <taxon>Actinomycetota</taxon>
        <taxon>Actinomycetes</taxon>
        <taxon>Kitasatosporales</taxon>
        <taxon>Streptomycetaceae</taxon>
        <taxon>Streptomyces</taxon>
    </lineage>
</organism>
<sequence>MDVDEVIDDLYRLKPSDFTAARDAYVAQARQAKDSVGARRIAALRRPTLPAWASNLLVRTRPAEAEQLLALGRALREAHRTLDPAQLRGLSRQQNHVIAVLVRDAAALAEQAGQPVGGRALDEVGHIMRTVLADPEAAEIWVQGRLVRSPEPTVGFTAITPDTVPPRAAPAPKEGPKTKERPEPKERPKPTPRSAPPEPTPSDASRARREARLEQARAAAGDAEAEARRLEAEFHEAESRHREADARATAAADRVTALDGQLREAREEQREARTEATRTAGEARAAERAAKAAQRAAGQAAQALKRLEDGASHT</sequence>
<feature type="compositionally biased region" description="Basic and acidic residues" evidence="1">
    <location>
        <begin position="261"/>
        <end position="276"/>
    </location>
</feature>
<feature type="compositionally biased region" description="Basic and acidic residues" evidence="1">
    <location>
        <begin position="174"/>
        <end position="189"/>
    </location>
</feature>
<dbReference type="Proteomes" id="UP001301731">
    <property type="component" value="Chromosome"/>
</dbReference>
<evidence type="ECO:0008006" key="4">
    <source>
        <dbReference type="Google" id="ProtNLM"/>
    </source>
</evidence>
<feature type="region of interest" description="Disordered" evidence="1">
    <location>
        <begin position="152"/>
        <end position="314"/>
    </location>
</feature>
<feature type="compositionally biased region" description="Pro residues" evidence="1">
    <location>
        <begin position="191"/>
        <end position="200"/>
    </location>
</feature>
<proteinExistence type="predicted"/>
<feature type="compositionally biased region" description="Basic and acidic residues" evidence="1">
    <location>
        <begin position="205"/>
        <end position="215"/>
    </location>
</feature>
<reference evidence="2 3" key="1">
    <citation type="submission" date="2023-10" db="EMBL/GenBank/DDBJ databases">
        <title>The genome sequence of Streptomyces sp. HUAS YS2.</title>
        <authorList>
            <person name="Mo P."/>
        </authorList>
    </citation>
    <scope>NUCLEOTIDE SEQUENCE [LARGE SCALE GENOMIC DNA]</scope>
    <source>
        <strain evidence="2 3">HUAS YS2</strain>
    </source>
</reference>
<gene>
    <name evidence="2" type="ORF">R2D22_01365</name>
</gene>
<evidence type="ECO:0000313" key="3">
    <source>
        <dbReference type="Proteomes" id="UP001301731"/>
    </source>
</evidence>
<name>A0ABZ0LKR3_9ACTN</name>
<feature type="compositionally biased region" description="Low complexity" evidence="1">
    <location>
        <begin position="247"/>
        <end position="257"/>
    </location>
</feature>
<protein>
    <recommendedName>
        <fullName evidence="4">TolA protein</fullName>
    </recommendedName>
</protein>